<name>A0A7S4PNT1_GUITH</name>
<accession>A0A7S4PNT1</accession>
<protein>
    <submittedName>
        <fullName evidence="2">Uncharacterized protein</fullName>
    </submittedName>
</protein>
<dbReference type="EMBL" id="HBKN01049637">
    <property type="protein sequence ID" value="CAE2340341.1"/>
    <property type="molecule type" value="Transcribed_RNA"/>
</dbReference>
<evidence type="ECO:0000313" key="2">
    <source>
        <dbReference type="EMBL" id="CAE2340341.1"/>
    </source>
</evidence>
<feature type="region of interest" description="Disordered" evidence="1">
    <location>
        <begin position="175"/>
        <end position="219"/>
    </location>
</feature>
<organism evidence="2">
    <name type="scientific">Guillardia theta</name>
    <name type="common">Cryptophyte</name>
    <name type="synonym">Cryptomonas phi</name>
    <dbReference type="NCBI Taxonomy" id="55529"/>
    <lineage>
        <taxon>Eukaryota</taxon>
        <taxon>Cryptophyceae</taxon>
        <taxon>Pyrenomonadales</taxon>
        <taxon>Geminigeraceae</taxon>
        <taxon>Guillardia</taxon>
    </lineage>
</organism>
<proteinExistence type="predicted"/>
<evidence type="ECO:0000256" key="1">
    <source>
        <dbReference type="SAM" id="MobiDB-lite"/>
    </source>
</evidence>
<dbReference type="AlphaFoldDB" id="A0A7S4PNT1"/>
<reference evidence="2" key="1">
    <citation type="submission" date="2021-01" db="EMBL/GenBank/DDBJ databases">
        <authorList>
            <person name="Corre E."/>
            <person name="Pelletier E."/>
            <person name="Niang G."/>
            <person name="Scheremetjew M."/>
            <person name="Finn R."/>
            <person name="Kale V."/>
            <person name="Holt S."/>
            <person name="Cochrane G."/>
            <person name="Meng A."/>
            <person name="Brown T."/>
            <person name="Cohen L."/>
        </authorList>
    </citation>
    <scope>NUCLEOTIDE SEQUENCE</scope>
    <source>
        <strain evidence="2">CCMP 2712</strain>
    </source>
</reference>
<sequence>MKRFCTNCSAFLRPGINCTFRLVCTKHKKKKTEGKVKEAQEGKSTDDQCKGVVKRVAMRTWFDGKSRGRHSNKRNELVCKCSDCGCTLLWGGSDPEFVQERRKLRGIKRRGQRFRDNEKAEASMRIDQARSVINKEGLRAEMNQDTPSKRMLPPTLSARAEAAVDLSYGMHGKKFNSPGVISKKPNDKGQTPTSKPSISSPALQDGRGATQPGNKGSLYDMLQNILG</sequence>
<feature type="compositionally biased region" description="Polar residues" evidence="1">
    <location>
        <begin position="188"/>
        <end position="202"/>
    </location>
</feature>
<gene>
    <name evidence="2" type="ORF">GTHE00462_LOCUS38778</name>
</gene>